<protein>
    <submittedName>
        <fullName evidence="1">DUF2648 domain-containing protein</fullName>
    </submittedName>
</protein>
<reference evidence="1 2" key="1">
    <citation type="submission" date="2020-10" db="EMBL/GenBank/DDBJ databases">
        <title>Closed genome sequences of Staphylococcus lloydii sp. nov. and Staphylococcus durrellii sp. nov. Isolated from Captive Fruit Bats (Pteropus livingstonii).</title>
        <authorList>
            <person name="Fountain K."/>
        </authorList>
    </citation>
    <scope>NUCLEOTIDE SEQUENCE [LARGE SCALE GENOMIC DNA]</scope>
    <source>
        <strain evidence="1 2">23_2_7_LY</strain>
    </source>
</reference>
<name>A0A7T1F9V9_9STAP</name>
<dbReference type="Proteomes" id="UP000594455">
    <property type="component" value="Chromosome"/>
</dbReference>
<evidence type="ECO:0000313" key="2">
    <source>
        <dbReference type="Proteomes" id="UP000594455"/>
    </source>
</evidence>
<dbReference type="AlphaFoldDB" id="A0A7T1F9V9"/>
<gene>
    <name evidence="1" type="ORF">ISP08_01130</name>
</gene>
<dbReference type="RefSeq" id="WP_065428961.1">
    <property type="nucleotide sequence ID" value="NZ_CP064056.1"/>
</dbReference>
<sequence>MKTLLVVVGLGALAFFGLKRYQKHVNKAPNIEY</sequence>
<evidence type="ECO:0000313" key="1">
    <source>
        <dbReference type="EMBL" id="QPM75368.1"/>
    </source>
</evidence>
<keyword evidence="2" id="KW-1185">Reference proteome</keyword>
<dbReference type="KEGG" id="sllo:ISP08_01130"/>
<dbReference type="EMBL" id="CP064056">
    <property type="protein sequence ID" value="QPM75368.1"/>
    <property type="molecule type" value="Genomic_DNA"/>
</dbReference>
<organism evidence="1 2">
    <name type="scientific">Staphylococcus lloydii</name>
    <dbReference type="NCBI Taxonomy" id="2781774"/>
    <lineage>
        <taxon>Bacteria</taxon>
        <taxon>Bacillati</taxon>
        <taxon>Bacillota</taxon>
        <taxon>Bacilli</taxon>
        <taxon>Bacillales</taxon>
        <taxon>Staphylococcaceae</taxon>
        <taxon>Staphylococcus</taxon>
    </lineage>
</organism>
<accession>A0A7T1F9V9</accession>
<dbReference type="NCBIfam" id="NF040843">
    <property type="entry name" value="SE2200_fam"/>
    <property type="match status" value="1"/>
</dbReference>
<proteinExistence type="predicted"/>